<name>A0A5J4YQN6_PORPP</name>
<reference evidence="4" key="1">
    <citation type="journal article" date="2019" name="Nat. Commun.">
        <title>Expansion of phycobilisome linker gene families in mesophilic red algae.</title>
        <authorList>
            <person name="Lee J."/>
            <person name="Kim D."/>
            <person name="Bhattacharya D."/>
            <person name="Yoon H.S."/>
        </authorList>
    </citation>
    <scope>NUCLEOTIDE SEQUENCE [LARGE SCALE GENOMIC DNA]</scope>
    <source>
        <strain evidence="4">CCMP 1328</strain>
    </source>
</reference>
<evidence type="ECO:0000256" key="1">
    <source>
        <dbReference type="ARBA" id="ARBA00009078"/>
    </source>
</evidence>
<gene>
    <name evidence="3" type="ORF">FVE85_4906</name>
</gene>
<evidence type="ECO:0000313" key="3">
    <source>
        <dbReference type="EMBL" id="KAA8493769.1"/>
    </source>
</evidence>
<dbReference type="GO" id="GO:0030688">
    <property type="term" value="C:preribosome, small subunit precursor"/>
    <property type="evidence" value="ECO:0007669"/>
    <property type="project" value="TreeGrafter"/>
</dbReference>
<dbReference type="InterPro" id="IPR007307">
    <property type="entry name" value="Ltv1"/>
</dbReference>
<comment type="caution">
    <text evidence="3">The sequence shown here is derived from an EMBL/GenBank/DDBJ whole genome shotgun (WGS) entry which is preliminary data.</text>
</comment>
<feature type="region of interest" description="Disordered" evidence="2">
    <location>
        <begin position="419"/>
        <end position="520"/>
    </location>
</feature>
<comment type="similarity">
    <text evidence="1">Belongs to the LTV1 family.</text>
</comment>
<evidence type="ECO:0000256" key="2">
    <source>
        <dbReference type="SAM" id="MobiDB-lite"/>
    </source>
</evidence>
<dbReference type="Proteomes" id="UP000324585">
    <property type="component" value="Unassembled WGS sequence"/>
</dbReference>
<dbReference type="GO" id="GO:0005634">
    <property type="term" value="C:nucleus"/>
    <property type="evidence" value="ECO:0007669"/>
    <property type="project" value="TreeGrafter"/>
</dbReference>
<organism evidence="3 4">
    <name type="scientific">Porphyridium purpureum</name>
    <name type="common">Red alga</name>
    <name type="synonym">Porphyridium cruentum</name>
    <dbReference type="NCBI Taxonomy" id="35688"/>
    <lineage>
        <taxon>Eukaryota</taxon>
        <taxon>Rhodophyta</taxon>
        <taxon>Bangiophyceae</taxon>
        <taxon>Porphyridiales</taxon>
        <taxon>Porphyridiaceae</taxon>
        <taxon>Porphyridium</taxon>
    </lineage>
</organism>
<dbReference type="OrthoDB" id="5191at2759"/>
<dbReference type="PANTHER" id="PTHR21531">
    <property type="entry name" value="LOW-TEMPERATURE VIABILITY PROTEIN LTV1-RELATED"/>
    <property type="match status" value="1"/>
</dbReference>
<keyword evidence="4" id="KW-1185">Reference proteome</keyword>
<evidence type="ECO:0000313" key="4">
    <source>
        <dbReference type="Proteomes" id="UP000324585"/>
    </source>
</evidence>
<dbReference type="OMA" id="HYVRERM"/>
<dbReference type="GO" id="GO:0005829">
    <property type="term" value="C:cytosol"/>
    <property type="evidence" value="ECO:0007669"/>
    <property type="project" value="TreeGrafter"/>
</dbReference>
<feature type="compositionally biased region" description="Polar residues" evidence="2">
    <location>
        <begin position="256"/>
        <end position="265"/>
    </location>
</feature>
<accession>A0A5J4YQN6</accession>
<feature type="compositionally biased region" description="Basic and acidic residues" evidence="2">
    <location>
        <begin position="441"/>
        <end position="484"/>
    </location>
</feature>
<sequence length="520" mass="58767">MSDVGSGVVDGEVGTAAWELWVRKMGKRKGRRFVEKRSGQTYYVFQPYAELSEDEEGQVKSGSASGEEGYSRREWELASMGFPTDDGYNYHQHLRTIGGHAGAVFLQAQQPENSEKERMRGAAVKLRPPESVGEHAPTLSDGDDDEEANQRMDPYAKEKQETEARYWKEAERLRQKVPDLDEVLGALDDDNTGEEGMRVDNDAEDFGVDDANDFDVDDFFAQFSASAEVEPTTASEKLRAEDNTRVAVPTAHQRARTQAGSNATPALSAYELGRQARLIDEQFDRLLEDEYEDGGGSESNENDEESCSEYSSYEEDEAHEDTLAKLGGHEQVAELMQNVRDLKIDGLADTYSGQLEETEKEALKSRFQYESGSDHGETFLEMAERERRERDEAERWDCETILTTYTNLENHPSMIGIPRKARKKKVPVTAAAETAEPEAETESREQEPDDRRKESVPPVSAERHKGETAEERRLRKQAVKEQKRERRATKSHNRAVFRAENVRQATHESKMGTSKVVVQF</sequence>
<feature type="region of interest" description="Disordered" evidence="2">
    <location>
        <begin position="126"/>
        <end position="162"/>
    </location>
</feature>
<dbReference type="AlphaFoldDB" id="A0A5J4YQN6"/>
<dbReference type="PANTHER" id="PTHR21531:SF0">
    <property type="entry name" value="PROTEIN LTV1 HOMOLOG"/>
    <property type="match status" value="1"/>
</dbReference>
<proteinExistence type="inferred from homology"/>
<dbReference type="GO" id="GO:0000056">
    <property type="term" value="P:ribosomal small subunit export from nucleus"/>
    <property type="evidence" value="ECO:0007669"/>
    <property type="project" value="TreeGrafter"/>
</dbReference>
<protein>
    <submittedName>
        <fullName evidence="3">Protein LTV1-like</fullName>
    </submittedName>
</protein>
<feature type="region of interest" description="Disordered" evidence="2">
    <location>
        <begin position="226"/>
        <end position="267"/>
    </location>
</feature>
<feature type="region of interest" description="Disordered" evidence="2">
    <location>
        <begin position="181"/>
        <end position="210"/>
    </location>
</feature>
<feature type="compositionally biased region" description="Basic and acidic residues" evidence="2">
    <location>
        <begin position="148"/>
        <end position="162"/>
    </location>
</feature>
<dbReference type="EMBL" id="VRMN01000006">
    <property type="protein sequence ID" value="KAA8493769.1"/>
    <property type="molecule type" value="Genomic_DNA"/>
</dbReference>
<dbReference type="GO" id="GO:0042274">
    <property type="term" value="P:ribosomal small subunit biogenesis"/>
    <property type="evidence" value="ECO:0007669"/>
    <property type="project" value="InterPro"/>
</dbReference>
<feature type="compositionally biased region" description="Basic residues" evidence="2">
    <location>
        <begin position="485"/>
        <end position="495"/>
    </location>
</feature>
<feature type="region of interest" description="Disordered" evidence="2">
    <location>
        <begin position="291"/>
        <end position="319"/>
    </location>
</feature>